<keyword evidence="8 10" id="KW-0299">Galactose metabolism</keyword>
<dbReference type="AlphaFoldDB" id="A0A9D1CXD3"/>
<dbReference type="PANTHER" id="PTHR39191">
    <property type="entry name" value="GALACTOSE-1-PHOSPHATE URIDYLYLTRANSFERASE"/>
    <property type="match status" value="1"/>
</dbReference>
<proteinExistence type="inferred from homology"/>
<evidence type="ECO:0000256" key="5">
    <source>
        <dbReference type="ARBA" id="ARBA00022490"/>
    </source>
</evidence>
<dbReference type="NCBIfam" id="NF003629">
    <property type="entry name" value="PRK05270.1-2"/>
    <property type="match status" value="1"/>
</dbReference>
<comment type="similarity">
    <text evidence="4 10">Belongs to the galactose-1-phosphate uridylyltransferase type 2 family.</text>
</comment>
<sequence>MHVTELIYRLVDFAIARELIEAQDRRFYVNRLLEAMQMDAPEEIDYAPCAAPETATEMLDGLADAAASQGIIADTGESRDLFSAKLMGLLTPEPARVRERFSDLYASKGPDAATAWFYDLCRRCDYIKVDRIAKNMRFFEDTPAGRLEITINLSKPEKDPRDIAAQRNAKKTGYPKCMLCAENPGYAGRAGFPARQNHRMIPLTLNGKLWHLQYSPYLYYGEHCIVLNDEHVPMRISHDGFERMFDFVDQFPHYFIGSNADLPIVGGSILSHDHFQGGNHRFPMDDAGVWIPLQDPREGVSACVADWPMSCVRLESESRQDLIALADEMLAAWRKWSDPSCEIFAETDQPHNTITPILRRENGKYRLSLVLRNNRTSPEHPLGIFHPHADLHHIKKENIGLIEVMGLFILPGRLKTELAAVERALVENTPVPEAHAAWTEELRAQPGAKDDPAGTVRRGLGKKCARVLADSGVYKHDENGRAGFVRFLESVGYREA</sequence>
<keyword evidence="9 10" id="KW-0119">Carbohydrate metabolism</keyword>
<reference evidence="13" key="1">
    <citation type="submission" date="2020-10" db="EMBL/GenBank/DDBJ databases">
        <authorList>
            <person name="Gilroy R."/>
        </authorList>
    </citation>
    <scope>NUCLEOTIDE SEQUENCE</scope>
    <source>
        <strain evidence="13">ChiSjej6B24-2974</strain>
    </source>
</reference>
<evidence type="ECO:0000256" key="7">
    <source>
        <dbReference type="ARBA" id="ARBA00022695"/>
    </source>
</evidence>
<dbReference type="GO" id="GO:0005737">
    <property type="term" value="C:cytoplasm"/>
    <property type="evidence" value="ECO:0007669"/>
    <property type="project" value="UniProtKB-SubCell"/>
</dbReference>
<evidence type="ECO:0000259" key="12">
    <source>
        <dbReference type="Pfam" id="PF02744"/>
    </source>
</evidence>
<organism evidence="13 14">
    <name type="scientific">Candidatus Pullichristensenella stercorigallinarum</name>
    <dbReference type="NCBI Taxonomy" id="2840909"/>
    <lineage>
        <taxon>Bacteria</taxon>
        <taxon>Bacillati</taxon>
        <taxon>Bacillota</taxon>
        <taxon>Clostridia</taxon>
        <taxon>Candidatus Pullichristensenella</taxon>
    </lineage>
</organism>
<dbReference type="Proteomes" id="UP000824260">
    <property type="component" value="Unassembled WGS sequence"/>
</dbReference>
<evidence type="ECO:0000313" key="13">
    <source>
        <dbReference type="EMBL" id="HIQ83573.1"/>
    </source>
</evidence>
<keyword evidence="5 10" id="KW-0963">Cytoplasm</keyword>
<dbReference type="EMBL" id="DVFZ01000102">
    <property type="protein sequence ID" value="HIQ83573.1"/>
    <property type="molecule type" value="Genomic_DNA"/>
</dbReference>
<evidence type="ECO:0000256" key="2">
    <source>
        <dbReference type="ARBA" id="ARBA00004496"/>
    </source>
</evidence>
<evidence type="ECO:0000256" key="3">
    <source>
        <dbReference type="ARBA" id="ARBA00004947"/>
    </source>
</evidence>
<feature type="domain" description="Galactose-1-phosphate uridyl transferase N-terminal" evidence="11">
    <location>
        <begin position="61"/>
        <end position="233"/>
    </location>
</feature>
<reference evidence="13" key="2">
    <citation type="journal article" date="2021" name="PeerJ">
        <title>Extensive microbial diversity within the chicken gut microbiome revealed by metagenomics and culture.</title>
        <authorList>
            <person name="Gilroy R."/>
            <person name="Ravi A."/>
            <person name="Getino M."/>
            <person name="Pursley I."/>
            <person name="Horton D.L."/>
            <person name="Alikhan N.F."/>
            <person name="Baker D."/>
            <person name="Gharbi K."/>
            <person name="Hall N."/>
            <person name="Watson M."/>
            <person name="Adriaenssens E.M."/>
            <person name="Foster-Nyarko E."/>
            <person name="Jarju S."/>
            <person name="Secka A."/>
            <person name="Antonio M."/>
            <person name="Oren A."/>
            <person name="Chaudhuri R.R."/>
            <person name="La Ragione R."/>
            <person name="Hildebrand F."/>
            <person name="Pallen M.J."/>
        </authorList>
    </citation>
    <scope>NUCLEOTIDE SEQUENCE</scope>
    <source>
        <strain evidence="13">ChiSjej6B24-2974</strain>
    </source>
</reference>
<dbReference type="PROSITE" id="PS01163">
    <property type="entry name" value="GAL_P_UDP_TRANSF_II"/>
    <property type="match status" value="1"/>
</dbReference>
<dbReference type="Pfam" id="PF02744">
    <property type="entry name" value="GalP_UDP_tr_C"/>
    <property type="match status" value="1"/>
</dbReference>
<dbReference type="EC" id="2.7.7.12" evidence="10"/>
<dbReference type="InterPro" id="IPR005850">
    <property type="entry name" value="GalP_Utransf_C"/>
</dbReference>
<evidence type="ECO:0000256" key="8">
    <source>
        <dbReference type="ARBA" id="ARBA00023144"/>
    </source>
</evidence>
<dbReference type="PIRSF" id="PIRSF006005">
    <property type="entry name" value="GalT_BS"/>
    <property type="match status" value="1"/>
</dbReference>
<comment type="subcellular location">
    <subcellularLocation>
        <location evidence="2 10">Cytoplasm</location>
    </subcellularLocation>
</comment>
<dbReference type="InterPro" id="IPR000766">
    <property type="entry name" value="GalP_uridyl_Trfase_II"/>
</dbReference>
<evidence type="ECO:0000259" key="11">
    <source>
        <dbReference type="Pfam" id="PF01087"/>
    </source>
</evidence>
<dbReference type="InterPro" id="IPR005849">
    <property type="entry name" value="GalP_Utransf_N"/>
</dbReference>
<evidence type="ECO:0000256" key="9">
    <source>
        <dbReference type="ARBA" id="ARBA00023277"/>
    </source>
</evidence>
<keyword evidence="7 10" id="KW-0548">Nucleotidyltransferase</keyword>
<evidence type="ECO:0000256" key="6">
    <source>
        <dbReference type="ARBA" id="ARBA00022679"/>
    </source>
</evidence>
<dbReference type="HAMAP" id="MF_00571">
    <property type="entry name" value="GalP_UDP_trans"/>
    <property type="match status" value="1"/>
</dbReference>
<accession>A0A9D1CXD3</accession>
<comment type="pathway">
    <text evidence="3 10">Carbohydrate metabolism; galactose metabolism.</text>
</comment>
<evidence type="ECO:0000256" key="10">
    <source>
        <dbReference type="HAMAP-Rule" id="MF_00571"/>
    </source>
</evidence>
<keyword evidence="6 10" id="KW-0808">Transferase</keyword>
<dbReference type="GO" id="GO:0006012">
    <property type="term" value="P:galactose metabolic process"/>
    <property type="evidence" value="ECO:0007669"/>
    <property type="project" value="UniProtKB-UniRule"/>
</dbReference>
<protein>
    <recommendedName>
        <fullName evidence="10">Galactose-1-phosphate uridylyltransferase</fullName>
        <shortName evidence="10">Gal-1-P uridylyltransferase</shortName>
        <ecNumber evidence="10">2.7.7.12</ecNumber>
    </recommendedName>
    <alternativeName>
        <fullName evidence="10">UDP-glucose--hexose-1-phosphate uridylyltransferase</fullName>
    </alternativeName>
</protein>
<comment type="catalytic activity">
    <reaction evidence="1 10">
        <text>alpha-D-galactose 1-phosphate + UDP-alpha-D-glucose = alpha-D-glucose 1-phosphate + UDP-alpha-D-galactose</text>
        <dbReference type="Rhea" id="RHEA:13989"/>
        <dbReference type="ChEBI" id="CHEBI:58336"/>
        <dbReference type="ChEBI" id="CHEBI:58601"/>
        <dbReference type="ChEBI" id="CHEBI:58885"/>
        <dbReference type="ChEBI" id="CHEBI:66914"/>
        <dbReference type="EC" id="2.7.7.12"/>
    </reaction>
</comment>
<dbReference type="InterPro" id="IPR023425">
    <property type="entry name" value="GalP_uridyl_Trfase_II_CS"/>
</dbReference>
<comment type="caution">
    <text evidence="13">The sequence shown here is derived from an EMBL/GenBank/DDBJ whole genome shotgun (WGS) entry which is preliminary data.</text>
</comment>
<dbReference type="Pfam" id="PF01087">
    <property type="entry name" value="GalP_UDP_transf"/>
    <property type="match status" value="1"/>
</dbReference>
<evidence type="ECO:0000313" key="14">
    <source>
        <dbReference type="Proteomes" id="UP000824260"/>
    </source>
</evidence>
<evidence type="ECO:0000256" key="4">
    <source>
        <dbReference type="ARBA" id="ARBA00008706"/>
    </source>
</evidence>
<feature type="domain" description="Galactose-1-phosphate uridyl transferase C-terminal" evidence="12">
    <location>
        <begin position="248"/>
        <end position="439"/>
    </location>
</feature>
<dbReference type="GO" id="GO:0008108">
    <property type="term" value="F:UDP-glucose:hexose-1-phosphate uridylyltransferase activity"/>
    <property type="evidence" value="ECO:0007669"/>
    <property type="project" value="UniProtKB-UniRule"/>
</dbReference>
<name>A0A9D1CXD3_9FIRM</name>
<gene>
    <name evidence="10" type="primary">galT</name>
    <name evidence="13" type="ORF">IAA52_10790</name>
</gene>
<evidence type="ECO:0000256" key="1">
    <source>
        <dbReference type="ARBA" id="ARBA00001107"/>
    </source>
</evidence>
<dbReference type="PANTHER" id="PTHR39191:SF1">
    <property type="entry name" value="DUF4922 DOMAIN-CONTAINING PROTEIN"/>
    <property type="match status" value="1"/>
</dbReference>